<protein>
    <submittedName>
        <fullName evidence="1">Uncharacterized protein</fullName>
    </submittedName>
</protein>
<proteinExistence type="predicted"/>
<gene>
    <name evidence="1" type="ORF">Vadar_008414</name>
</gene>
<dbReference type="Proteomes" id="UP000828048">
    <property type="component" value="Chromosome 2"/>
</dbReference>
<name>A0ACB7WYZ2_9ERIC</name>
<evidence type="ECO:0000313" key="1">
    <source>
        <dbReference type="EMBL" id="KAH7833647.1"/>
    </source>
</evidence>
<keyword evidence="2" id="KW-1185">Reference proteome</keyword>
<comment type="caution">
    <text evidence="1">The sequence shown here is derived from an EMBL/GenBank/DDBJ whole genome shotgun (WGS) entry which is preliminary data.</text>
</comment>
<organism evidence="1 2">
    <name type="scientific">Vaccinium darrowii</name>
    <dbReference type="NCBI Taxonomy" id="229202"/>
    <lineage>
        <taxon>Eukaryota</taxon>
        <taxon>Viridiplantae</taxon>
        <taxon>Streptophyta</taxon>
        <taxon>Embryophyta</taxon>
        <taxon>Tracheophyta</taxon>
        <taxon>Spermatophyta</taxon>
        <taxon>Magnoliopsida</taxon>
        <taxon>eudicotyledons</taxon>
        <taxon>Gunneridae</taxon>
        <taxon>Pentapetalae</taxon>
        <taxon>asterids</taxon>
        <taxon>Ericales</taxon>
        <taxon>Ericaceae</taxon>
        <taxon>Vaccinioideae</taxon>
        <taxon>Vaccinieae</taxon>
        <taxon>Vaccinium</taxon>
    </lineage>
</organism>
<sequence>MASETPVIPLPEQVKKAVEEVKKVKQEDIPKGSVEEEKLKEEKLPTQPGSLSELEEKIVDKPIEPPLVEEVKKIDDTPVSEVLVEEKSPPEDQPTVESVGKEPTAIESIEKDLVEQPPVEVAEKQLEEEVKMSDTPEPSAEALEKTKKALEVPVEESEIVVKEVEIPEPEAKKEEIPEPVSVVEDKHMEQSEVAEKIEKECAEAEAEKPKETLADKIEDLPTDKEEPEKALEALPVEESKIVVKEVEISEPEAKKEEIPEPVSEVDDKPMKQSEVAEKVEKECAEAEAEKPKETLADKIEDLPTDKEEPVVTDTPQEQSETAENVEKECAEVEPKESVKVQIAKDEETLAEKIEDPLLKEEDTVKEAHVVTKNPRELSEVAEKVEKESEEVEPKESVKVDEIPKEEAVLAGKIEDPMVKKEVTVKEEPVVTESSDQVTSTIVEAQVDKTEDGGEKSPTGLAESVGVADEEKELGGTDVVEVLPKEEVVESGKVELESEGKSVKTEEREVEKAVTEGLDEPTVSPTEVTEKALEVENTSRDIELPAENGKESVKEETVTLVEAEKNGVEEGKAEDVTPTTVGEPVEEPKKSETEVKGQEAVQTGETTLEQEKEEKPDAPVVETTKDGDDTITSQEPPKEEVPAKPSSKQSNNIMSKVKQSLVKAKKAILGKSPNPKTVSSEAKRDVQDK</sequence>
<dbReference type="EMBL" id="CM037152">
    <property type="protein sequence ID" value="KAH7833647.1"/>
    <property type="molecule type" value="Genomic_DNA"/>
</dbReference>
<reference evidence="1 2" key="1">
    <citation type="journal article" date="2021" name="Hortic Res">
        <title>High-quality reference genome and annotation aids understanding of berry development for evergreen blueberry (Vaccinium darrowii).</title>
        <authorList>
            <person name="Yu J."/>
            <person name="Hulse-Kemp A.M."/>
            <person name="Babiker E."/>
            <person name="Staton M."/>
        </authorList>
    </citation>
    <scope>NUCLEOTIDE SEQUENCE [LARGE SCALE GENOMIC DNA]</scope>
    <source>
        <strain evidence="2">cv. NJ 8807/NJ 8810</strain>
        <tissue evidence="1">Young leaf</tissue>
    </source>
</reference>
<accession>A0ACB7WYZ2</accession>
<evidence type="ECO:0000313" key="2">
    <source>
        <dbReference type="Proteomes" id="UP000828048"/>
    </source>
</evidence>